<evidence type="ECO:0000313" key="3">
    <source>
        <dbReference type="Proteomes" id="UP000067683"/>
    </source>
</evidence>
<dbReference type="EMBL" id="CP013659">
    <property type="protein sequence ID" value="ALS76255.1"/>
    <property type="molecule type" value="Genomic_DNA"/>
</dbReference>
<dbReference type="SUPFAM" id="SSF110710">
    <property type="entry name" value="TTHA0583/YokD-like"/>
    <property type="match status" value="1"/>
</dbReference>
<dbReference type="HAMAP" id="MF_00800">
    <property type="entry name" value="UPF0340"/>
    <property type="match status" value="1"/>
</dbReference>
<dbReference type="STRING" id="200991.AUC31_14090"/>
<dbReference type="PIRSF" id="PIRSF007510">
    <property type="entry name" value="UCP007510"/>
    <property type="match status" value="1"/>
</dbReference>
<dbReference type="InterPro" id="IPR006340">
    <property type="entry name" value="DUF436"/>
</dbReference>
<dbReference type="NCBIfam" id="TIGR01440">
    <property type="entry name" value="TIGR01440 family protein"/>
    <property type="match status" value="1"/>
</dbReference>
<dbReference type="Proteomes" id="UP000067683">
    <property type="component" value="Chromosome"/>
</dbReference>
<organism evidence="2 3">
    <name type="scientific">Planococcus rifietoensis</name>
    <dbReference type="NCBI Taxonomy" id="200991"/>
    <lineage>
        <taxon>Bacteria</taxon>
        <taxon>Bacillati</taxon>
        <taxon>Bacillota</taxon>
        <taxon>Bacilli</taxon>
        <taxon>Bacillales</taxon>
        <taxon>Caryophanaceae</taxon>
        <taxon>Planococcus</taxon>
    </lineage>
</organism>
<dbReference type="InterPro" id="IPR028345">
    <property type="entry name" value="Antibiotic_NAT-like"/>
</dbReference>
<name>A0A0U2XHD0_9BACL</name>
<evidence type="ECO:0000313" key="2">
    <source>
        <dbReference type="EMBL" id="ALS76255.1"/>
    </source>
</evidence>
<accession>A0A0U2XHD0</accession>
<keyword evidence="3" id="KW-1185">Reference proteome</keyword>
<proteinExistence type="inferred from homology"/>
<dbReference type="RefSeq" id="WP_058382958.1">
    <property type="nucleotide sequence ID" value="NZ_CP013659.2"/>
</dbReference>
<evidence type="ECO:0000256" key="1">
    <source>
        <dbReference type="HAMAP-Rule" id="MF_00800"/>
    </source>
</evidence>
<protein>
    <recommendedName>
        <fullName evidence="1">UPF0340 protein AUC31_14090</fullName>
    </recommendedName>
</protein>
<comment type="similarity">
    <text evidence="1">Belongs to the UPF0340 family.</text>
</comment>
<gene>
    <name evidence="2" type="ORF">AUC31_14090</name>
</gene>
<dbReference type="Gene3D" id="3.40.50.10360">
    <property type="entry name" value="Hypothetical protein TT1679"/>
    <property type="match status" value="1"/>
</dbReference>
<sequence length="194" mass="20871">MQSLWQLQLEEVLSELEQQIAFKEGQLFVVGCSTSEVAGERIGTGGGLDIAESLFEPLRVFAERHGLFLAFQGCEHINRALTIERAAAERYGLEPVSVVPVAKAGGSMSAYAFMNMSDPVVVEEIAAHAGVDIGQTMIGMHLKRVAVPVRTSVKLIGEAIVSSATTRPKLIGGVRASYDRQVLQSREGKTDGID</sequence>
<dbReference type="Pfam" id="PF04260">
    <property type="entry name" value="DUF436"/>
    <property type="match status" value="1"/>
</dbReference>
<dbReference type="OrthoDB" id="9803187at2"/>
<reference evidence="2" key="1">
    <citation type="submission" date="2016-01" db="EMBL/GenBank/DDBJ databases">
        <title>Complete genome of Planococcus rifietoensis type strain M8.</title>
        <authorList>
            <person name="See-Too W.S."/>
        </authorList>
    </citation>
    <scope>NUCLEOTIDE SEQUENCE [LARGE SCALE GENOMIC DNA]</scope>
    <source>
        <strain evidence="2">M8</strain>
    </source>
</reference>
<dbReference type="KEGG" id="prt:AUC31_14090"/>
<dbReference type="AlphaFoldDB" id="A0A0U2XHD0"/>